<name>A0ABV6I1U3_9RHOB</name>
<protein>
    <submittedName>
        <fullName evidence="1">Uncharacterized protein</fullName>
    </submittedName>
</protein>
<proteinExistence type="predicted"/>
<dbReference type="EMBL" id="JBHLWE010000017">
    <property type="protein sequence ID" value="MFC0340046.1"/>
    <property type="molecule type" value="Genomic_DNA"/>
</dbReference>
<evidence type="ECO:0000313" key="1">
    <source>
        <dbReference type="EMBL" id="MFC0340046.1"/>
    </source>
</evidence>
<comment type="caution">
    <text evidence="1">The sequence shown here is derived from an EMBL/GenBank/DDBJ whole genome shotgun (WGS) entry which is preliminary data.</text>
</comment>
<organism evidence="1 2">
    <name type="scientific">Paracoccus niistensis</name>
    <dbReference type="NCBI Taxonomy" id="632935"/>
    <lineage>
        <taxon>Bacteria</taxon>
        <taxon>Pseudomonadati</taxon>
        <taxon>Pseudomonadota</taxon>
        <taxon>Alphaproteobacteria</taxon>
        <taxon>Rhodobacterales</taxon>
        <taxon>Paracoccaceae</taxon>
        <taxon>Paracoccus</taxon>
    </lineage>
</organism>
<sequence>MQCRWSGSTTHASMANGRSARVLRTACRSRSTSATGRCDLRCDSATVEKIVAPARRGRM</sequence>
<gene>
    <name evidence="1" type="ORF">ACFFII_04625</name>
</gene>
<dbReference type="RefSeq" id="WP_377697718.1">
    <property type="nucleotide sequence ID" value="NZ_JBHLWE010000017.1"/>
</dbReference>
<evidence type="ECO:0000313" key="2">
    <source>
        <dbReference type="Proteomes" id="UP001589799"/>
    </source>
</evidence>
<reference evidence="1 2" key="1">
    <citation type="submission" date="2024-09" db="EMBL/GenBank/DDBJ databases">
        <authorList>
            <person name="Sun Q."/>
            <person name="Mori K."/>
        </authorList>
    </citation>
    <scope>NUCLEOTIDE SEQUENCE [LARGE SCALE GENOMIC DNA]</scope>
    <source>
        <strain evidence="1 2">KCTC 22789</strain>
    </source>
</reference>
<accession>A0ABV6I1U3</accession>
<dbReference type="Proteomes" id="UP001589799">
    <property type="component" value="Unassembled WGS sequence"/>
</dbReference>
<keyword evidence="2" id="KW-1185">Reference proteome</keyword>